<dbReference type="Gene3D" id="3.40.50.720">
    <property type="entry name" value="NAD(P)-binding Rossmann-like Domain"/>
    <property type="match status" value="2"/>
</dbReference>
<evidence type="ECO:0000259" key="3">
    <source>
        <dbReference type="Pfam" id="PF02826"/>
    </source>
</evidence>
<dbReference type="SUPFAM" id="SSF51735">
    <property type="entry name" value="NAD(P)-binding Rossmann-fold domains"/>
    <property type="match status" value="1"/>
</dbReference>
<keyword evidence="1" id="KW-0560">Oxidoreductase</keyword>
<dbReference type="CDD" id="cd05300">
    <property type="entry name" value="2-Hacid_dh_1"/>
    <property type="match status" value="1"/>
</dbReference>
<keyword evidence="2" id="KW-0520">NAD</keyword>
<dbReference type="RefSeq" id="WP_283343528.1">
    <property type="nucleotide sequence ID" value="NZ_JASHIF010000002.1"/>
</dbReference>
<accession>A0ABT6Y3Z4</accession>
<evidence type="ECO:0000256" key="1">
    <source>
        <dbReference type="ARBA" id="ARBA00023002"/>
    </source>
</evidence>
<protein>
    <submittedName>
        <fullName evidence="4">D-2-hydroxyacid dehydrogenase</fullName>
    </submittedName>
</protein>
<proteinExistence type="predicted"/>
<dbReference type="EMBL" id="JASHIF010000002">
    <property type="protein sequence ID" value="MDI9858289.1"/>
    <property type="molecule type" value="Genomic_DNA"/>
</dbReference>
<gene>
    <name evidence="4" type="ORF">QM524_03595</name>
</gene>
<dbReference type="Proteomes" id="UP001236507">
    <property type="component" value="Unassembled WGS sequence"/>
</dbReference>
<feature type="domain" description="D-isomer specific 2-hydroxyacid dehydrogenase NAD-binding" evidence="3">
    <location>
        <begin position="105"/>
        <end position="276"/>
    </location>
</feature>
<name>A0ABT6Y3Z4_9BACT</name>
<evidence type="ECO:0000313" key="5">
    <source>
        <dbReference type="Proteomes" id="UP001236507"/>
    </source>
</evidence>
<dbReference type="PANTHER" id="PTHR43333">
    <property type="entry name" value="2-HACID_DH_C DOMAIN-CONTAINING PROTEIN"/>
    <property type="match status" value="1"/>
</dbReference>
<evidence type="ECO:0000256" key="2">
    <source>
        <dbReference type="ARBA" id="ARBA00023027"/>
    </source>
</evidence>
<organism evidence="4 5">
    <name type="scientific">Flectobacillus roseus</name>
    <dbReference type="NCBI Taxonomy" id="502259"/>
    <lineage>
        <taxon>Bacteria</taxon>
        <taxon>Pseudomonadati</taxon>
        <taxon>Bacteroidota</taxon>
        <taxon>Cytophagia</taxon>
        <taxon>Cytophagales</taxon>
        <taxon>Flectobacillaceae</taxon>
        <taxon>Flectobacillus</taxon>
    </lineage>
</organism>
<sequence>MKIYIHTLLNDAEKQLLVNALSPEKGYQVSFGDTLLPENRKETFLEASVCMGNVPLDWAEESTQLQWLQLHSAGLDPYQKLSHSRFPITHLKGFFGQSVAETAVAGIMAVYRGIDRLSVLQTQNHWVGGSIRPSLHLLFRKKVGILGNGAIGQTVAKILKGFDCDIKIFSRTAIEGEVWSWSDIGDYLPELDILVACLPETTETIGLIDGAFLNQMKREALFVNVGRGSAVDEPVLIEKLQSGAIAGAVLDVTVEEPLPENHVLWNMPNVLLTQHSSGGWAEENADKVRVFLNNLQRFENNEPLENIADLAKGY</sequence>
<comment type="caution">
    <text evidence="4">The sequence shown here is derived from an EMBL/GenBank/DDBJ whole genome shotgun (WGS) entry which is preliminary data.</text>
</comment>
<evidence type="ECO:0000313" key="4">
    <source>
        <dbReference type="EMBL" id="MDI9858289.1"/>
    </source>
</evidence>
<dbReference type="InterPro" id="IPR036291">
    <property type="entry name" value="NAD(P)-bd_dom_sf"/>
</dbReference>
<dbReference type="InterPro" id="IPR006140">
    <property type="entry name" value="D-isomer_DH_NAD-bd"/>
</dbReference>
<dbReference type="Pfam" id="PF02826">
    <property type="entry name" value="2-Hacid_dh_C"/>
    <property type="match status" value="1"/>
</dbReference>
<keyword evidence="5" id="KW-1185">Reference proteome</keyword>
<reference evidence="4 5" key="1">
    <citation type="submission" date="2023-05" db="EMBL/GenBank/DDBJ databases">
        <title>Novel species of genus Flectobacillus isolated from stream in China.</title>
        <authorList>
            <person name="Lu H."/>
        </authorList>
    </citation>
    <scope>NUCLEOTIDE SEQUENCE [LARGE SCALE GENOMIC DNA]</scope>
    <source>
        <strain evidence="4 5">KCTC 42575</strain>
    </source>
</reference>
<dbReference type="PANTHER" id="PTHR43333:SF1">
    <property type="entry name" value="D-ISOMER SPECIFIC 2-HYDROXYACID DEHYDROGENASE NAD-BINDING DOMAIN-CONTAINING PROTEIN"/>
    <property type="match status" value="1"/>
</dbReference>